<keyword evidence="2" id="KW-0378">Hydrolase</keyword>
<name>A0A2H0B6X7_9BACT</name>
<keyword evidence="2" id="KW-0540">Nuclease</keyword>
<dbReference type="AlphaFoldDB" id="A0A2H0B6X7"/>
<dbReference type="InterPro" id="IPR000305">
    <property type="entry name" value="GIY-YIG_endonuc"/>
</dbReference>
<evidence type="ECO:0000259" key="1">
    <source>
        <dbReference type="PROSITE" id="PS50164"/>
    </source>
</evidence>
<evidence type="ECO:0000313" key="2">
    <source>
        <dbReference type="EMBL" id="PIP52688.1"/>
    </source>
</evidence>
<keyword evidence="2" id="KW-0255">Endonuclease</keyword>
<feature type="domain" description="GIY-YIG" evidence="1">
    <location>
        <begin position="1"/>
        <end position="78"/>
    </location>
</feature>
<comment type="caution">
    <text evidence="2">The sequence shown here is derived from an EMBL/GenBank/DDBJ whole genome shotgun (WGS) entry which is preliminary data.</text>
</comment>
<proteinExistence type="predicted"/>
<dbReference type="GO" id="GO:0004519">
    <property type="term" value="F:endonuclease activity"/>
    <property type="evidence" value="ECO:0007669"/>
    <property type="project" value="UniProtKB-KW"/>
</dbReference>
<evidence type="ECO:0000313" key="3">
    <source>
        <dbReference type="Proteomes" id="UP000231081"/>
    </source>
</evidence>
<dbReference type="Gene3D" id="3.40.1440.10">
    <property type="entry name" value="GIY-YIG endonuclease"/>
    <property type="match status" value="1"/>
</dbReference>
<dbReference type="SUPFAM" id="SSF82771">
    <property type="entry name" value="GIY-YIG endonuclease"/>
    <property type="match status" value="1"/>
</dbReference>
<reference evidence="2 3" key="1">
    <citation type="submission" date="2017-09" db="EMBL/GenBank/DDBJ databases">
        <title>Depth-based differentiation of microbial function through sediment-hosted aquifers and enrichment of novel symbionts in the deep terrestrial subsurface.</title>
        <authorList>
            <person name="Probst A.J."/>
            <person name="Ladd B."/>
            <person name="Jarett J.K."/>
            <person name="Geller-Mcgrath D.E."/>
            <person name="Sieber C.M."/>
            <person name="Emerson J.B."/>
            <person name="Anantharaman K."/>
            <person name="Thomas B.C."/>
            <person name="Malmstrom R."/>
            <person name="Stieglmeier M."/>
            <person name="Klingl A."/>
            <person name="Woyke T."/>
            <person name="Ryan C.M."/>
            <person name="Banfield J.F."/>
        </authorList>
    </citation>
    <scope>NUCLEOTIDE SEQUENCE [LARGE SCALE GENOMIC DNA]</scope>
    <source>
        <strain evidence="2">CG23_combo_of_CG06-09_8_20_14_all_47_9</strain>
    </source>
</reference>
<protein>
    <submittedName>
        <fullName evidence="2">Endonuclease</fullName>
    </submittedName>
</protein>
<sequence length="88" mass="10417">MNYVYILYSHKLKKIYKGCTTDLKTRLTNHNIGRVRSTKKGKPWELIYYEAFINKIDSRREELFLKSGKGRERVKYLLQNTIKFGGVG</sequence>
<dbReference type="CDD" id="cd10449">
    <property type="entry name" value="GIY-YIG_SLX1_like"/>
    <property type="match status" value="1"/>
</dbReference>
<dbReference type="PROSITE" id="PS50164">
    <property type="entry name" value="GIY_YIG"/>
    <property type="match status" value="1"/>
</dbReference>
<dbReference type="EMBL" id="PCSQ01000004">
    <property type="protein sequence ID" value="PIP52688.1"/>
    <property type="molecule type" value="Genomic_DNA"/>
</dbReference>
<dbReference type="InterPro" id="IPR035901">
    <property type="entry name" value="GIY-YIG_endonuc_sf"/>
</dbReference>
<dbReference type="Pfam" id="PF01541">
    <property type="entry name" value="GIY-YIG"/>
    <property type="match status" value="1"/>
</dbReference>
<accession>A0A2H0B6X7</accession>
<dbReference type="Proteomes" id="UP000231081">
    <property type="component" value="Unassembled WGS sequence"/>
</dbReference>
<gene>
    <name evidence="2" type="ORF">COX09_00170</name>
</gene>
<organism evidence="2 3">
    <name type="scientific">Candidatus Beckwithbacteria bacterium CG23_combo_of_CG06-09_8_20_14_all_47_9</name>
    <dbReference type="NCBI Taxonomy" id="1974498"/>
    <lineage>
        <taxon>Bacteria</taxon>
        <taxon>Candidatus Beckwithiibacteriota</taxon>
    </lineage>
</organism>